<dbReference type="EMBL" id="QVQW01000072">
    <property type="protein sequence ID" value="RKU41580.1"/>
    <property type="molecule type" value="Genomic_DNA"/>
</dbReference>
<accession>A0A420Y1D5</accession>
<name>A0A420Y1D5_9PEZI</name>
<proteinExistence type="predicted"/>
<gene>
    <name evidence="1" type="ORF">DL546_004457</name>
</gene>
<reference evidence="1 2" key="1">
    <citation type="submission" date="2018-08" db="EMBL/GenBank/DDBJ databases">
        <title>Draft genome of the lignicolous fungus Coniochaeta pulveracea.</title>
        <authorList>
            <person name="Borstlap C.J."/>
            <person name="De Witt R.N."/>
            <person name="Botha A."/>
            <person name="Volschenk H."/>
        </authorList>
    </citation>
    <scope>NUCLEOTIDE SEQUENCE [LARGE SCALE GENOMIC DNA]</scope>
    <source>
        <strain evidence="1 2">CAB683</strain>
    </source>
</reference>
<organism evidence="1 2">
    <name type="scientific">Coniochaeta pulveracea</name>
    <dbReference type="NCBI Taxonomy" id="177199"/>
    <lineage>
        <taxon>Eukaryota</taxon>
        <taxon>Fungi</taxon>
        <taxon>Dikarya</taxon>
        <taxon>Ascomycota</taxon>
        <taxon>Pezizomycotina</taxon>
        <taxon>Sordariomycetes</taxon>
        <taxon>Sordariomycetidae</taxon>
        <taxon>Coniochaetales</taxon>
        <taxon>Coniochaetaceae</taxon>
        <taxon>Coniochaeta</taxon>
    </lineage>
</organism>
<sequence length="161" mass="17409">MAHLGSNVSDDLKGQIIALFTTIKPAMQNAIEDSTAAVALATSLGSRMLTDEATAVELAVRIAIDATNRTSAMNRHIQTYVDEFQADRVSPAAALRAYGELQRHLQEKNQQIQERLIILLNLLASMTTEDLCDLQSNIPALEVVEGLLPGVVESLVAGRNI</sequence>
<dbReference type="Proteomes" id="UP000275385">
    <property type="component" value="Unassembled WGS sequence"/>
</dbReference>
<evidence type="ECO:0000313" key="1">
    <source>
        <dbReference type="EMBL" id="RKU41580.1"/>
    </source>
</evidence>
<dbReference type="AlphaFoldDB" id="A0A420Y1D5"/>
<evidence type="ECO:0000313" key="2">
    <source>
        <dbReference type="Proteomes" id="UP000275385"/>
    </source>
</evidence>
<protein>
    <submittedName>
        <fullName evidence="1">Uncharacterized protein</fullName>
    </submittedName>
</protein>
<keyword evidence="2" id="KW-1185">Reference proteome</keyword>
<comment type="caution">
    <text evidence="1">The sequence shown here is derived from an EMBL/GenBank/DDBJ whole genome shotgun (WGS) entry which is preliminary data.</text>
</comment>